<evidence type="ECO:0000259" key="2">
    <source>
        <dbReference type="SMART" id="SM00322"/>
    </source>
</evidence>
<reference evidence="3 4" key="1">
    <citation type="journal article" date="2010" name="Proc. Natl. Acad. Sci. U.S.A.">
        <title>Enigmatic, ultrasmall, uncultivated Archaea.</title>
        <authorList>
            <person name="Baker B.J."/>
            <person name="Comolli L.R."/>
            <person name="Dick G.J."/>
            <person name="Hauser L.J."/>
            <person name="Hyatt D."/>
            <person name="Dill B.D."/>
            <person name="Land M.L."/>
            <person name="Verberkmoes N.C."/>
            <person name="Hettich R.L."/>
            <person name="Banfield J.F."/>
        </authorList>
    </citation>
    <scope>NUCLEOTIDE SEQUENCE [LARGE SCALE GENOMIC DNA]</scope>
</reference>
<dbReference type="SUPFAM" id="SSF54791">
    <property type="entry name" value="Eukaryotic type KH-domain (KH-domain type I)"/>
    <property type="match status" value="1"/>
</dbReference>
<dbReference type="SMART" id="SM00322">
    <property type="entry name" value="KH"/>
    <property type="match status" value="1"/>
</dbReference>
<dbReference type="InterPro" id="IPR004087">
    <property type="entry name" value="KH_dom"/>
</dbReference>
<proteinExistence type="predicted"/>
<dbReference type="PANTHER" id="PTHR12826:SF13">
    <property type="entry name" value="RNA-BINDING PROTEIN PNO1"/>
    <property type="match status" value="1"/>
</dbReference>
<feature type="domain" description="K Homology" evidence="2">
    <location>
        <begin position="75"/>
        <end position="147"/>
    </location>
</feature>
<dbReference type="EMBL" id="GG745581">
    <property type="protein sequence ID" value="EFD92529.1"/>
    <property type="molecule type" value="Genomic_DNA"/>
</dbReference>
<evidence type="ECO:0000256" key="1">
    <source>
        <dbReference type="ARBA" id="ARBA00022884"/>
    </source>
</evidence>
<dbReference type="Proteomes" id="UP000009376">
    <property type="component" value="Unassembled WGS sequence"/>
</dbReference>
<protein>
    <submittedName>
        <fullName evidence="3">KH type 1 domain protein</fullName>
    </submittedName>
</protein>
<dbReference type="Pfam" id="PF22891">
    <property type="entry name" value="KH_PNO1_2nd"/>
    <property type="match status" value="1"/>
</dbReference>
<dbReference type="Gene3D" id="3.30.1370.10">
    <property type="entry name" value="K Homology domain, type 1"/>
    <property type="match status" value="1"/>
</dbReference>
<dbReference type="GO" id="GO:0003723">
    <property type="term" value="F:RNA binding"/>
    <property type="evidence" value="ECO:0007669"/>
    <property type="project" value="UniProtKB-KW"/>
</dbReference>
<gene>
    <name evidence="3" type="ORF">BJBARM5_0755</name>
</gene>
<accession>D6GW81</accession>
<dbReference type="PANTHER" id="PTHR12826">
    <property type="entry name" value="RIBONUCLEASE Y"/>
    <property type="match status" value="1"/>
</dbReference>
<sequence>MEDELLMNSRKAKEITRQKKLLDKIKQHGVNIEVEGNTVYISGKSAFEVLSAKNAINAFNRGFDSAISSLLLDDDYDLVVVSLREYTNSEKRAMQLKGRIIGTRGLIKQRLMRETSCYINVYGKTISIIGQIQNISIAQAAIEMILNGAKHDNVFSMINKKKVEVYLNGNR</sequence>
<dbReference type="AlphaFoldDB" id="D6GW81"/>
<dbReference type="NCBIfam" id="TIGR03665">
    <property type="entry name" value="arCOG04150"/>
    <property type="match status" value="1"/>
</dbReference>
<dbReference type="InterPro" id="IPR055211">
    <property type="entry name" value="KH_PNO1_2nd"/>
</dbReference>
<organism evidence="3 4">
    <name type="scientific">Candidatus Parvarchaeum acidophilus ARMAN-5</name>
    <dbReference type="NCBI Taxonomy" id="662762"/>
    <lineage>
        <taxon>Archaea</taxon>
        <taxon>Candidatus Parvarchaeota</taxon>
        <taxon>Candidatus Parvarchaeum</taxon>
    </lineage>
</organism>
<dbReference type="InterPro" id="IPR019964">
    <property type="entry name" value="KH_domain_protein_archaea"/>
</dbReference>
<name>D6GW81_PARA5</name>
<keyword evidence="1" id="KW-0694">RNA-binding</keyword>
<evidence type="ECO:0000313" key="4">
    <source>
        <dbReference type="Proteomes" id="UP000009376"/>
    </source>
</evidence>
<dbReference type="InterPro" id="IPR036612">
    <property type="entry name" value="KH_dom_type_1_sf"/>
</dbReference>
<evidence type="ECO:0000313" key="3">
    <source>
        <dbReference type="EMBL" id="EFD92529.1"/>
    </source>
</evidence>